<sequence>MLSRIGGGHQVQQQQQPTSAPPSPPAITMAGSHHNRVPHEVDDLDEYLSEYKLQAPIEPITHYAGKWQTVATLGSKIAKPSHGDTVHCAIRGCSMYAKQMFGGRYRAPTIFQSQDRFVSVPSTSGTS</sequence>
<evidence type="ECO:0000313" key="2">
    <source>
        <dbReference type="EnsemblMetazoa" id="AMAM008430-PA"/>
    </source>
</evidence>
<accession>A0A182SK91</accession>
<dbReference type="Proteomes" id="UP000075901">
    <property type="component" value="Unassembled WGS sequence"/>
</dbReference>
<keyword evidence="3" id="KW-1185">Reference proteome</keyword>
<feature type="region of interest" description="Disordered" evidence="1">
    <location>
        <begin position="1"/>
        <end position="34"/>
    </location>
</feature>
<dbReference type="AlphaFoldDB" id="A0A182SK91"/>
<reference evidence="3" key="1">
    <citation type="submission" date="2013-09" db="EMBL/GenBank/DDBJ databases">
        <title>The Genome Sequence of Anopheles maculatus species B.</title>
        <authorList>
            <consortium name="The Broad Institute Genomics Platform"/>
            <person name="Neafsey D.E."/>
            <person name="Besansky N."/>
            <person name="Howell P."/>
            <person name="Walton C."/>
            <person name="Young S.K."/>
            <person name="Zeng Q."/>
            <person name="Gargeya S."/>
            <person name="Fitzgerald M."/>
            <person name="Haas B."/>
            <person name="Abouelleil A."/>
            <person name="Allen A.W."/>
            <person name="Alvarado L."/>
            <person name="Arachchi H.M."/>
            <person name="Berlin A.M."/>
            <person name="Chapman S.B."/>
            <person name="Gainer-Dewar J."/>
            <person name="Goldberg J."/>
            <person name="Griggs A."/>
            <person name="Gujja S."/>
            <person name="Hansen M."/>
            <person name="Howarth C."/>
            <person name="Imamovic A."/>
            <person name="Ireland A."/>
            <person name="Larimer J."/>
            <person name="McCowan C."/>
            <person name="Murphy C."/>
            <person name="Pearson M."/>
            <person name="Poon T.W."/>
            <person name="Priest M."/>
            <person name="Roberts A."/>
            <person name="Saif S."/>
            <person name="Shea T."/>
            <person name="Sisk P."/>
            <person name="Sykes S."/>
            <person name="Wortman J."/>
            <person name="Nusbaum C."/>
            <person name="Birren B."/>
        </authorList>
    </citation>
    <scope>NUCLEOTIDE SEQUENCE [LARGE SCALE GENOMIC DNA]</scope>
    <source>
        <strain evidence="3">maculatus3</strain>
    </source>
</reference>
<evidence type="ECO:0000313" key="3">
    <source>
        <dbReference type="Proteomes" id="UP000075901"/>
    </source>
</evidence>
<reference evidence="2" key="2">
    <citation type="submission" date="2020-05" db="UniProtKB">
        <authorList>
            <consortium name="EnsemblMetazoa"/>
        </authorList>
    </citation>
    <scope>IDENTIFICATION</scope>
    <source>
        <strain evidence="2">maculatus3</strain>
    </source>
</reference>
<protein>
    <submittedName>
        <fullName evidence="2">Uncharacterized protein</fullName>
    </submittedName>
</protein>
<evidence type="ECO:0000256" key="1">
    <source>
        <dbReference type="SAM" id="MobiDB-lite"/>
    </source>
</evidence>
<dbReference type="VEuPathDB" id="VectorBase:AMAM008430"/>
<organism evidence="2 3">
    <name type="scientific">Anopheles maculatus</name>
    <dbReference type="NCBI Taxonomy" id="74869"/>
    <lineage>
        <taxon>Eukaryota</taxon>
        <taxon>Metazoa</taxon>
        <taxon>Ecdysozoa</taxon>
        <taxon>Arthropoda</taxon>
        <taxon>Hexapoda</taxon>
        <taxon>Insecta</taxon>
        <taxon>Pterygota</taxon>
        <taxon>Neoptera</taxon>
        <taxon>Endopterygota</taxon>
        <taxon>Diptera</taxon>
        <taxon>Nematocera</taxon>
        <taxon>Culicoidea</taxon>
        <taxon>Culicidae</taxon>
        <taxon>Anophelinae</taxon>
        <taxon>Anopheles</taxon>
        <taxon>Anopheles maculatus group</taxon>
    </lineage>
</organism>
<dbReference type="EnsemblMetazoa" id="AMAM008430-RA">
    <property type="protein sequence ID" value="AMAM008430-PA"/>
    <property type="gene ID" value="AMAM008430"/>
</dbReference>
<proteinExistence type="predicted"/>
<name>A0A182SK91_9DIPT</name>